<dbReference type="GO" id="GO:0036374">
    <property type="term" value="F:glutathione hydrolase activity"/>
    <property type="evidence" value="ECO:0007669"/>
    <property type="project" value="UniProtKB-UniRule"/>
</dbReference>
<dbReference type="Proteomes" id="UP000522262">
    <property type="component" value="Unassembled WGS sequence"/>
</dbReference>
<dbReference type="InterPro" id="IPR029055">
    <property type="entry name" value="Ntn_hydrolases_N"/>
</dbReference>
<feature type="binding site" evidence="7">
    <location>
        <begin position="393"/>
        <end position="395"/>
    </location>
    <ligand>
        <name>L-glutamate</name>
        <dbReference type="ChEBI" id="CHEBI:29985"/>
    </ligand>
</feature>
<dbReference type="FunFam" id="1.10.246.130:FF:000001">
    <property type="entry name" value="Gamma-glutamyltransferase 5 isoform 1"/>
    <property type="match status" value="1"/>
</dbReference>
<evidence type="ECO:0000256" key="5">
    <source>
        <dbReference type="ARBA" id="ARBA00047417"/>
    </source>
</evidence>
<sequence>MKLPLLLLASSIHYVSVSASPIFQEFFSPGVGTRGAVASEAQECSYIGRDLLARGGNAVDAMIGTTFCVGVIGMYHSGIGGGGFMIVRDKKGNYEAIDFRESAPAAAFEDMYQGNVNGSIYGGLSVGVPGEVRGFEYAHKKYGSLPWKTVLQGAIKVAQDGFIGKSKYREEKEFQANRRHHNFFVEDPSWAEDFTRNGQLIPEGEKMTRRRYARTLEAIAEHGADAFYTGAFAESMVKTIQETNGTITLDDYKNYDVISREVLHTEYKGFDVYGISSPAGGAVSLNILSTMNGYTHQDEDRNTTLHIYIEAMKFAYGARLHLGDPDFVDGVLELEHEMLNATTAEKIRSKIDPRKTQKIEKYDPDGIYSSDGHGTSHVVTADGDGMAVSLTTTVNLIFGSFLMDPLTGVILNNEMNDFSIPGVPNEFGFAPAEANFIRPNKRPLSSCTPLIVSNKDGSLFAVIGAAGGSRIISATTQVAWRVLTSPSWSIKDAVREPRVHNQLIPNTLLVEKKFSSYDVPSLVERGHNITWVDEGLSTVQALTRDSAGLFEVAPEPRQKNSGGVTL</sequence>
<proteinExistence type="inferred from homology"/>
<comment type="pathway">
    <text evidence="3 8">Sulfur metabolism; glutathione metabolism.</text>
</comment>
<dbReference type="PRINTS" id="PR01210">
    <property type="entry name" value="GGTRANSPTASE"/>
</dbReference>
<dbReference type="InterPro" id="IPR000101">
    <property type="entry name" value="GGT_peptidase"/>
</dbReference>
<feature type="binding site" evidence="7">
    <location>
        <position position="417"/>
    </location>
    <ligand>
        <name>L-glutamate</name>
        <dbReference type="ChEBI" id="CHEBI:29985"/>
    </ligand>
</feature>
<feature type="binding site" evidence="7">
    <location>
        <position position="100"/>
    </location>
    <ligand>
        <name>L-glutamate</name>
        <dbReference type="ChEBI" id="CHEBI:29985"/>
    </ligand>
</feature>
<keyword evidence="8 10" id="KW-0808">Transferase</keyword>
<dbReference type="PANTHER" id="PTHR11686">
    <property type="entry name" value="GAMMA GLUTAMYL TRANSPEPTIDASE"/>
    <property type="match status" value="1"/>
</dbReference>
<dbReference type="SUPFAM" id="SSF56235">
    <property type="entry name" value="N-terminal nucleophile aminohydrolases (Ntn hydrolases)"/>
    <property type="match status" value="1"/>
</dbReference>
<comment type="function">
    <text evidence="8">Cleaves the gamma-glutamyl peptide bond of glutathione and glutathione conjugates.</text>
</comment>
<dbReference type="GO" id="GO:0006751">
    <property type="term" value="P:glutathione catabolic process"/>
    <property type="evidence" value="ECO:0007669"/>
    <property type="project" value="UniProtKB-UniRule"/>
</dbReference>
<feature type="active site" description="Nucleophile" evidence="6">
    <location>
        <position position="375"/>
    </location>
</feature>
<comment type="caution">
    <text evidence="10">The sequence shown here is derived from an EMBL/GenBank/DDBJ whole genome shotgun (WGS) entry which is preliminary data.</text>
</comment>
<comment type="catalytic activity">
    <reaction evidence="1 8">
        <text>an S-substituted glutathione + H2O = an S-substituted L-cysteinylglycine + L-glutamate</text>
        <dbReference type="Rhea" id="RHEA:59468"/>
        <dbReference type="ChEBI" id="CHEBI:15377"/>
        <dbReference type="ChEBI" id="CHEBI:29985"/>
        <dbReference type="ChEBI" id="CHEBI:90779"/>
        <dbReference type="ChEBI" id="CHEBI:143103"/>
        <dbReference type="EC" id="3.4.19.13"/>
    </reaction>
</comment>
<dbReference type="Gene3D" id="1.10.246.130">
    <property type="match status" value="1"/>
</dbReference>
<keyword evidence="8" id="KW-0012">Acyltransferase</keyword>
<evidence type="ECO:0000313" key="10">
    <source>
        <dbReference type="EMBL" id="KAF5556217.1"/>
    </source>
</evidence>
<dbReference type="EC" id="2.3.2.2" evidence="8"/>
<gene>
    <name evidence="10" type="ORF">FMEXI_1255</name>
</gene>
<comment type="similarity">
    <text evidence="4">Belongs to the gamma-glutamyltransferase family.</text>
</comment>
<keyword evidence="11" id="KW-1185">Reference proteome</keyword>
<dbReference type="FunFam" id="3.60.20.40:FF:000001">
    <property type="entry name" value="Gamma-glutamyltranspeptidase 1"/>
    <property type="match status" value="1"/>
</dbReference>
<evidence type="ECO:0000256" key="7">
    <source>
        <dbReference type="PIRSR" id="PIRSR600101-2"/>
    </source>
</evidence>
<dbReference type="EMBL" id="JAAOAM010000028">
    <property type="protein sequence ID" value="KAF5556217.1"/>
    <property type="molecule type" value="Genomic_DNA"/>
</dbReference>
<dbReference type="GO" id="GO:0005886">
    <property type="term" value="C:plasma membrane"/>
    <property type="evidence" value="ECO:0007669"/>
    <property type="project" value="TreeGrafter"/>
</dbReference>
<keyword evidence="8" id="KW-0378">Hydrolase</keyword>
<dbReference type="EC" id="3.4.19.13" evidence="8"/>
<organism evidence="10 11">
    <name type="scientific">Fusarium mexicanum</name>
    <dbReference type="NCBI Taxonomy" id="751941"/>
    <lineage>
        <taxon>Eukaryota</taxon>
        <taxon>Fungi</taxon>
        <taxon>Dikarya</taxon>
        <taxon>Ascomycota</taxon>
        <taxon>Pezizomycotina</taxon>
        <taxon>Sordariomycetes</taxon>
        <taxon>Hypocreomycetidae</taxon>
        <taxon>Hypocreales</taxon>
        <taxon>Nectriaceae</taxon>
        <taxon>Fusarium</taxon>
        <taxon>Fusarium fujikuroi species complex</taxon>
    </lineage>
</organism>
<feature type="chain" id="PRO_5034308854" description="Glutathione hydrolase" evidence="9">
    <location>
        <begin position="20"/>
        <end position="566"/>
    </location>
</feature>
<accession>A0A8H5JK11</accession>
<evidence type="ECO:0000256" key="2">
    <source>
        <dbReference type="ARBA" id="ARBA00001089"/>
    </source>
</evidence>
<dbReference type="UniPathway" id="UPA00204"/>
<dbReference type="InterPro" id="IPR043137">
    <property type="entry name" value="GGT_ssub_C"/>
</dbReference>
<dbReference type="PANTHER" id="PTHR11686:SF62">
    <property type="entry name" value="GLUTATHIONE HYDROLASE"/>
    <property type="match status" value="1"/>
</dbReference>
<feature type="binding site" evidence="7">
    <location>
        <begin position="445"/>
        <end position="446"/>
    </location>
    <ligand>
        <name>L-glutamate</name>
        <dbReference type="ChEBI" id="CHEBI:29985"/>
    </ligand>
</feature>
<dbReference type="InterPro" id="IPR043138">
    <property type="entry name" value="GGT_lsub"/>
</dbReference>
<evidence type="ECO:0000313" key="11">
    <source>
        <dbReference type="Proteomes" id="UP000522262"/>
    </source>
</evidence>
<name>A0A8H5JK11_9HYPO</name>
<evidence type="ECO:0000256" key="4">
    <source>
        <dbReference type="ARBA" id="ARBA00009381"/>
    </source>
</evidence>
<feature type="binding site" evidence="7">
    <location>
        <position position="468"/>
    </location>
    <ligand>
        <name>L-glutamate</name>
        <dbReference type="ChEBI" id="CHEBI:29985"/>
    </ligand>
</feature>
<evidence type="ECO:0000256" key="3">
    <source>
        <dbReference type="ARBA" id="ARBA00005115"/>
    </source>
</evidence>
<dbReference type="Gene3D" id="3.60.20.40">
    <property type="match status" value="1"/>
</dbReference>
<protein>
    <recommendedName>
        <fullName evidence="8">Glutathione hydrolase</fullName>
        <ecNumber evidence="8">2.3.2.2</ecNumber>
        <ecNumber evidence="8">3.4.19.13</ecNumber>
    </recommendedName>
    <alternativeName>
        <fullName evidence="8">Gamma-glutamyltransferase</fullName>
    </alternativeName>
    <alternativeName>
        <fullName evidence="8">Gamma-glutamyltranspeptidase</fullName>
    </alternativeName>
</protein>
<dbReference type="Pfam" id="PF01019">
    <property type="entry name" value="G_glu_transpept"/>
    <property type="match status" value="1"/>
</dbReference>
<keyword evidence="9" id="KW-0732">Signal</keyword>
<comment type="catalytic activity">
    <reaction evidence="5 8">
        <text>an N-terminal (5-L-glutamyl)-[peptide] + an alpha-amino acid = 5-L-glutamyl amino acid + an N-terminal L-alpha-aminoacyl-[peptide]</text>
        <dbReference type="Rhea" id="RHEA:23904"/>
        <dbReference type="Rhea" id="RHEA-COMP:9780"/>
        <dbReference type="Rhea" id="RHEA-COMP:9795"/>
        <dbReference type="ChEBI" id="CHEBI:77644"/>
        <dbReference type="ChEBI" id="CHEBI:78597"/>
        <dbReference type="ChEBI" id="CHEBI:78599"/>
        <dbReference type="ChEBI" id="CHEBI:78608"/>
        <dbReference type="EC" id="2.3.2.2"/>
    </reaction>
</comment>
<reference evidence="10 11" key="1">
    <citation type="submission" date="2020-05" db="EMBL/GenBank/DDBJ databases">
        <title>Identification and distribution of gene clusters putatively required for synthesis of sphingolipid metabolism inhibitors in phylogenetically diverse species of the filamentous fungus Fusarium.</title>
        <authorList>
            <person name="Kim H.-S."/>
            <person name="Busman M."/>
            <person name="Brown D.W."/>
            <person name="Divon H."/>
            <person name="Uhlig S."/>
            <person name="Proctor R.H."/>
        </authorList>
    </citation>
    <scope>NUCLEOTIDE SEQUENCE [LARGE SCALE GENOMIC DNA]</scope>
    <source>
        <strain evidence="10 11">NRRL 53147</strain>
    </source>
</reference>
<evidence type="ECO:0000256" key="1">
    <source>
        <dbReference type="ARBA" id="ARBA00001049"/>
    </source>
</evidence>
<comment type="catalytic activity">
    <reaction evidence="2 8">
        <text>glutathione + H2O = L-cysteinylglycine + L-glutamate</text>
        <dbReference type="Rhea" id="RHEA:28807"/>
        <dbReference type="ChEBI" id="CHEBI:15377"/>
        <dbReference type="ChEBI" id="CHEBI:29985"/>
        <dbReference type="ChEBI" id="CHEBI:57925"/>
        <dbReference type="ChEBI" id="CHEBI:61694"/>
        <dbReference type="EC" id="3.4.19.13"/>
    </reaction>
</comment>
<evidence type="ECO:0000256" key="8">
    <source>
        <dbReference type="RuleBase" id="RU368068"/>
    </source>
</evidence>
<feature type="signal peptide" evidence="9">
    <location>
        <begin position="1"/>
        <end position="19"/>
    </location>
</feature>
<evidence type="ECO:0000256" key="6">
    <source>
        <dbReference type="PIRSR" id="PIRSR600101-1"/>
    </source>
</evidence>
<dbReference type="GO" id="GO:0103068">
    <property type="term" value="F:leukotriene C4 gamma-glutamyl transferase activity"/>
    <property type="evidence" value="ECO:0007669"/>
    <property type="project" value="UniProtKB-EC"/>
</dbReference>
<dbReference type="AlphaFoldDB" id="A0A8H5JK11"/>
<evidence type="ECO:0000256" key="9">
    <source>
        <dbReference type="SAM" id="SignalP"/>
    </source>
</evidence>
<dbReference type="NCBIfam" id="TIGR00066">
    <property type="entry name" value="g_glut_trans"/>
    <property type="match status" value="1"/>
</dbReference>